<dbReference type="Gene3D" id="1.10.30.20">
    <property type="entry name" value="Bacterial XPD DNA helicase, FeS cluster domain"/>
    <property type="match status" value="1"/>
</dbReference>
<reference evidence="5" key="1">
    <citation type="submission" date="2022-03" db="EMBL/GenBank/DDBJ databases">
        <title>Draft genome sequence of Aduncisulcus paluster, a free-living microaerophilic Fornicata.</title>
        <authorList>
            <person name="Yuyama I."/>
            <person name="Kume K."/>
            <person name="Tamura T."/>
            <person name="Inagaki Y."/>
            <person name="Hashimoto T."/>
        </authorList>
    </citation>
    <scope>NUCLEOTIDE SEQUENCE</scope>
    <source>
        <strain evidence="5">NY0171</strain>
    </source>
</reference>
<dbReference type="InterPro" id="IPR027417">
    <property type="entry name" value="P-loop_NTPase"/>
</dbReference>
<dbReference type="InterPro" id="IPR014013">
    <property type="entry name" value="Helic_SF1/SF2_ATP-bd_DinG/Rad3"/>
</dbReference>
<dbReference type="PROSITE" id="PS51193">
    <property type="entry name" value="HELICASE_ATP_BIND_2"/>
    <property type="match status" value="1"/>
</dbReference>
<evidence type="ECO:0000256" key="2">
    <source>
        <dbReference type="ARBA" id="ARBA00022801"/>
    </source>
</evidence>
<evidence type="ECO:0000313" key="6">
    <source>
        <dbReference type="Proteomes" id="UP001057375"/>
    </source>
</evidence>
<dbReference type="PANTHER" id="PTHR11472">
    <property type="entry name" value="DNA REPAIR DEAD HELICASE RAD3/XP-D SUBFAMILY MEMBER"/>
    <property type="match status" value="1"/>
</dbReference>
<feature type="non-terminal residue" evidence="5">
    <location>
        <position position="190"/>
    </location>
</feature>
<evidence type="ECO:0000256" key="1">
    <source>
        <dbReference type="ARBA" id="ARBA00022741"/>
    </source>
</evidence>
<keyword evidence="6" id="KW-1185">Reference proteome</keyword>
<dbReference type="Pfam" id="PF06733">
    <property type="entry name" value="DEAD_2"/>
    <property type="match status" value="1"/>
</dbReference>
<comment type="caution">
    <text evidence="5">The sequence shown here is derived from an EMBL/GenBank/DDBJ whole genome shotgun (WGS) entry which is preliminary data.</text>
</comment>
<accession>A0ABQ5KPW9</accession>
<feature type="domain" description="Helicase ATP-binding" evidence="4">
    <location>
        <begin position="1"/>
        <end position="127"/>
    </location>
</feature>
<evidence type="ECO:0000256" key="3">
    <source>
        <dbReference type="ARBA" id="ARBA00022840"/>
    </source>
</evidence>
<dbReference type="Proteomes" id="UP001057375">
    <property type="component" value="Unassembled WGS sequence"/>
</dbReference>
<dbReference type="InterPro" id="IPR045028">
    <property type="entry name" value="DinG/Rad3-like"/>
</dbReference>
<dbReference type="PANTHER" id="PTHR11472:SF34">
    <property type="entry name" value="REGULATOR OF TELOMERE ELONGATION HELICASE 1"/>
    <property type="match status" value="1"/>
</dbReference>
<evidence type="ECO:0000313" key="5">
    <source>
        <dbReference type="EMBL" id="GKT34011.1"/>
    </source>
</evidence>
<dbReference type="EMBL" id="BQXS01003321">
    <property type="protein sequence ID" value="GKT34011.1"/>
    <property type="molecule type" value="Genomic_DNA"/>
</dbReference>
<dbReference type="InterPro" id="IPR010614">
    <property type="entry name" value="RAD3-like_helicase_DEAD"/>
</dbReference>
<keyword evidence="1" id="KW-0547">Nucleotide-binding</keyword>
<organism evidence="5 6">
    <name type="scientific">Aduncisulcus paluster</name>
    <dbReference type="NCBI Taxonomy" id="2918883"/>
    <lineage>
        <taxon>Eukaryota</taxon>
        <taxon>Metamonada</taxon>
        <taxon>Carpediemonas-like organisms</taxon>
        <taxon>Aduncisulcus</taxon>
    </lineage>
</organism>
<evidence type="ECO:0000259" key="4">
    <source>
        <dbReference type="PROSITE" id="PS51193"/>
    </source>
</evidence>
<proteinExistence type="predicted"/>
<gene>
    <name evidence="5" type="ORF">ADUPG1_002726</name>
</gene>
<sequence length="190" mass="22916">MGRSDAWARDNIEAVAREHRVCPFEFSLDLALWADLVICDYNYAFDPRVYLKRFFDESSDDYLFLIDEAHNLVDRAREMYSAELTKEKIMSVKRALPKWNEALIKALEKMNKVFLTWSKTCEKDGYFVDYNPPDEIYPQVRKFLELAEDWLLENQAAECYEEVLELYFESMRFMRIYEIYDDCYISLYER</sequence>
<keyword evidence="3" id="KW-0067">ATP-binding</keyword>
<keyword evidence="2" id="KW-0378">Hydrolase</keyword>
<dbReference type="Gene3D" id="1.10.275.40">
    <property type="match status" value="1"/>
</dbReference>
<dbReference type="Gene3D" id="3.40.50.300">
    <property type="entry name" value="P-loop containing nucleotide triphosphate hydrolases"/>
    <property type="match status" value="1"/>
</dbReference>
<protein>
    <submittedName>
        <fullName evidence="5">Helicase superfamily 1/2, DinG/Rad3-like protein</fullName>
    </submittedName>
</protein>
<name>A0ABQ5KPW9_9EUKA</name>
<dbReference type="InterPro" id="IPR042493">
    <property type="entry name" value="XPD_DNA_FeS"/>
</dbReference>